<dbReference type="Proteomes" id="UP000187209">
    <property type="component" value="Unassembled WGS sequence"/>
</dbReference>
<name>A0A1R2D0L3_9CILI</name>
<comment type="caution">
    <text evidence="1">The sequence shown here is derived from an EMBL/GenBank/DDBJ whole genome shotgun (WGS) entry which is preliminary data.</text>
</comment>
<protein>
    <submittedName>
        <fullName evidence="1">Uncharacterized protein</fullName>
    </submittedName>
</protein>
<gene>
    <name evidence="1" type="ORF">SteCoe_1991</name>
</gene>
<dbReference type="EMBL" id="MPUH01000021">
    <property type="protein sequence ID" value="OMJ94807.1"/>
    <property type="molecule type" value="Genomic_DNA"/>
</dbReference>
<organism evidence="1 2">
    <name type="scientific">Stentor coeruleus</name>
    <dbReference type="NCBI Taxonomy" id="5963"/>
    <lineage>
        <taxon>Eukaryota</taxon>
        <taxon>Sar</taxon>
        <taxon>Alveolata</taxon>
        <taxon>Ciliophora</taxon>
        <taxon>Postciliodesmatophora</taxon>
        <taxon>Heterotrichea</taxon>
        <taxon>Heterotrichida</taxon>
        <taxon>Stentoridae</taxon>
        <taxon>Stentor</taxon>
    </lineage>
</organism>
<dbReference type="AlphaFoldDB" id="A0A1R2D0L3"/>
<evidence type="ECO:0000313" key="1">
    <source>
        <dbReference type="EMBL" id="OMJ94807.1"/>
    </source>
</evidence>
<reference evidence="1 2" key="1">
    <citation type="submission" date="2016-11" db="EMBL/GenBank/DDBJ databases">
        <title>The macronuclear genome of Stentor coeruleus: a giant cell with tiny introns.</title>
        <authorList>
            <person name="Slabodnick M."/>
            <person name="Ruby J.G."/>
            <person name="Reiff S.B."/>
            <person name="Swart E.C."/>
            <person name="Gosai S."/>
            <person name="Prabakaran S."/>
            <person name="Witkowska E."/>
            <person name="Larue G.E."/>
            <person name="Fisher S."/>
            <person name="Freeman R.M."/>
            <person name="Gunawardena J."/>
            <person name="Chu W."/>
            <person name="Stover N.A."/>
            <person name="Gregory B.D."/>
            <person name="Nowacki M."/>
            <person name="Derisi J."/>
            <person name="Roy S.W."/>
            <person name="Marshall W.F."/>
            <person name="Sood P."/>
        </authorList>
    </citation>
    <scope>NUCLEOTIDE SEQUENCE [LARGE SCALE GENOMIC DNA]</scope>
    <source>
        <strain evidence="1">WM001</strain>
    </source>
</reference>
<evidence type="ECO:0000313" key="2">
    <source>
        <dbReference type="Proteomes" id="UP000187209"/>
    </source>
</evidence>
<sequence>MSLNKDREINRSNTSTLSNLNDTENNIQCATCTIVEIQKALNTFQEYLKYPSEHPEYLFLKFGNLVLSLNIKQSSLVPKTYIANSITSSFQDYYTSFIKYQKHYEPTPAEIAAKDYLKENYAEFTSDFEDNIEKQMEYAQKYWENCTLSKKSQRKNKIPPIQTKPRDLMKNKKTEYSTAEDIEKPICVVKIQNFTEKLNIEIEKLSQIYCKKIIGINTEPLIEDQITQIKQEITELTHQLSSALNHHDKDAVLMEISRKNTKLNELRTENALKLSHIRRQSYSKLLSPRLPSSKHNKTISNTAIESPICPSNFSPRDSITESSEYLQKYSSNSSSCSSPTPSNSFGVKNTLQNKNLVNEVKSLYEILVASKNNITQLVEELINSF</sequence>
<proteinExistence type="predicted"/>
<keyword evidence="2" id="KW-1185">Reference proteome</keyword>
<accession>A0A1R2D0L3</accession>